<dbReference type="PANTHER" id="PTHR11879">
    <property type="entry name" value="ASPARTATE AMINOTRANSFERASE"/>
    <property type="match status" value="1"/>
</dbReference>
<dbReference type="PROSITE" id="PS00105">
    <property type="entry name" value="AA_TRANSFER_CLASS_1"/>
    <property type="match status" value="1"/>
</dbReference>
<evidence type="ECO:0000313" key="10">
    <source>
        <dbReference type="Proteomes" id="UP000031465"/>
    </source>
</evidence>
<evidence type="ECO:0000256" key="2">
    <source>
        <dbReference type="ARBA" id="ARBA00007441"/>
    </source>
</evidence>
<dbReference type="InterPro" id="IPR015421">
    <property type="entry name" value="PyrdxlP-dep_Trfase_major"/>
</dbReference>
<evidence type="ECO:0000256" key="1">
    <source>
        <dbReference type="ARBA" id="ARBA00001933"/>
    </source>
</evidence>
<evidence type="ECO:0000256" key="4">
    <source>
        <dbReference type="ARBA" id="ARBA00022576"/>
    </source>
</evidence>
<dbReference type="Gene3D" id="3.90.1150.10">
    <property type="entry name" value="Aspartate Aminotransferase, domain 1"/>
    <property type="match status" value="1"/>
</dbReference>
<dbReference type="SUPFAM" id="SSF53383">
    <property type="entry name" value="PLP-dependent transferases"/>
    <property type="match status" value="1"/>
</dbReference>
<dbReference type="InterPro" id="IPR004838">
    <property type="entry name" value="NHTrfase_class1_PyrdxlP-BS"/>
</dbReference>
<dbReference type="EMBL" id="JSAN01000011">
    <property type="protein sequence ID" value="KIC74357.1"/>
    <property type="molecule type" value="Genomic_DNA"/>
</dbReference>
<evidence type="ECO:0000313" key="9">
    <source>
        <dbReference type="EMBL" id="KIC74357.1"/>
    </source>
</evidence>
<dbReference type="Proteomes" id="UP000031465">
    <property type="component" value="Unassembled WGS sequence"/>
</dbReference>
<comment type="similarity">
    <text evidence="2 7">Belongs to the class-I pyridoxal-phosphate-dependent aminotransferase family.</text>
</comment>
<comment type="subunit">
    <text evidence="3">Homodimer.</text>
</comment>
<sequence length="407" mass="46043">MMSFEIRDPMPFFNNISLLPPDPILNLSIDFSLDQNPHKINLSAGTYKTADGHSLVLTSVRKAEIDLLQKQLNKDYQPIEGNSVFLKNSLELLFGSDHALFTNKNFFAVQTVGGTSALRLGGEFLNKLGCQKIFISQPSWPNHKQVFEKTGLKIDSYPYFDFNAYKLNFSGMCQAIRQMPTGSVILLHGCCHNPSGVDPTFEQWKELSQLIKKHELIPFFDIAYQGFGQDLELDAQPIRYFASEGHEMLIAYSFSKNFGLYGERVGFLTVLTSQQKQIPAIASQLKVLIRANYSNPPLQGSRIVSTILSSPELTEEWKIELKNMRDRVVEMRKTFIASLLVKGEDKNLNYLHQQIGLFGFCGLNYSQVNRLRKEFAIYIPSDGRINIAGLNTQNIEYVVNAISSVME</sequence>
<feature type="domain" description="Aminotransferase class I/classII large" evidence="8">
    <location>
        <begin position="38"/>
        <end position="402"/>
    </location>
</feature>
<dbReference type="NCBIfam" id="NF006719">
    <property type="entry name" value="PRK09257.1"/>
    <property type="match status" value="1"/>
</dbReference>
<accession>A0A0C1K4X1</accession>
<dbReference type="GO" id="GO:0042802">
    <property type="term" value="F:identical protein binding"/>
    <property type="evidence" value="ECO:0007669"/>
    <property type="project" value="TreeGrafter"/>
</dbReference>
<comment type="caution">
    <text evidence="9">The sequence shown here is derived from an EMBL/GenBank/DDBJ whole genome shotgun (WGS) entry which is preliminary data.</text>
</comment>
<dbReference type="AlphaFoldDB" id="A0A0C1K4X1"/>
<dbReference type="GO" id="GO:0030170">
    <property type="term" value="F:pyridoxal phosphate binding"/>
    <property type="evidence" value="ECO:0007669"/>
    <property type="project" value="InterPro"/>
</dbReference>
<dbReference type="InterPro" id="IPR004839">
    <property type="entry name" value="Aminotransferase_I/II_large"/>
</dbReference>
<keyword evidence="6" id="KW-0663">Pyridoxal phosphate</keyword>
<evidence type="ECO:0000256" key="6">
    <source>
        <dbReference type="ARBA" id="ARBA00022898"/>
    </source>
</evidence>
<dbReference type="InterPro" id="IPR015422">
    <property type="entry name" value="PyrdxlP-dep_Trfase_small"/>
</dbReference>
<dbReference type="CDD" id="cd00609">
    <property type="entry name" value="AAT_like"/>
    <property type="match status" value="1"/>
</dbReference>
<dbReference type="PANTHER" id="PTHR11879:SF22">
    <property type="entry name" value="ASPARTATE AMINOTRANSFERASE, MITOCHONDRIAL"/>
    <property type="match status" value="1"/>
</dbReference>
<organism evidence="9 10">
    <name type="scientific">Candidatus Protochlamydia amoebophila</name>
    <dbReference type="NCBI Taxonomy" id="362787"/>
    <lineage>
        <taxon>Bacteria</taxon>
        <taxon>Pseudomonadati</taxon>
        <taxon>Chlamydiota</taxon>
        <taxon>Chlamydiia</taxon>
        <taxon>Parachlamydiales</taxon>
        <taxon>Parachlamydiaceae</taxon>
        <taxon>Candidatus Protochlamydia</taxon>
    </lineage>
</organism>
<evidence type="ECO:0000256" key="5">
    <source>
        <dbReference type="ARBA" id="ARBA00022679"/>
    </source>
</evidence>
<dbReference type="GO" id="GO:0006520">
    <property type="term" value="P:amino acid metabolic process"/>
    <property type="evidence" value="ECO:0007669"/>
    <property type="project" value="InterPro"/>
</dbReference>
<reference evidence="9 10" key="1">
    <citation type="journal article" date="2014" name="Mol. Biol. Evol.">
        <title>Massive expansion of Ubiquitination-related gene families within the Chlamydiae.</title>
        <authorList>
            <person name="Domman D."/>
            <person name="Collingro A."/>
            <person name="Lagkouvardos I."/>
            <person name="Gehre L."/>
            <person name="Weinmaier T."/>
            <person name="Rattei T."/>
            <person name="Subtil A."/>
            <person name="Horn M."/>
        </authorList>
    </citation>
    <scope>NUCLEOTIDE SEQUENCE [LARGE SCALE GENOMIC DNA]</scope>
    <source>
        <strain evidence="9 10">EI2</strain>
    </source>
</reference>
<dbReference type="EC" id="2.6.1.-" evidence="7"/>
<comment type="cofactor">
    <cofactor evidence="1 7">
        <name>pyridoxal 5'-phosphate</name>
        <dbReference type="ChEBI" id="CHEBI:597326"/>
    </cofactor>
</comment>
<gene>
    <name evidence="9" type="primary">aspC</name>
    <name evidence="9" type="ORF">DB44_AL00510</name>
</gene>
<dbReference type="PRINTS" id="PR00799">
    <property type="entry name" value="TRANSAMINASE"/>
</dbReference>
<evidence type="ECO:0000256" key="3">
    <source>
        <dbReference type="ARBA" id="ARBA00011738"/>
    </source>
</evidence>
<proteinExistence type="inferred from homology"/>
<dbReference type="InterPro" id="IPR015424">
    <property type="entry name" value="PyrdxlP-dep_Trfase"/>
</dbReference>
<dbReference type="Pfam" id="PF00155">
    <property type="entry name" value="Aminotran_1_2"/>
    <property type="match status" value="1"/>
</dbReference>
<keyword evidence="5 7" id="KW-0808">Transferase</keyword>
<dbReference type="GO" id="GO:0008483">
    <property type="term" value="F:transaminase activity"/>
    <property type="evidence" value="ECO:0007669"/>
    <property type="project" value="UniProtKB-KW"/>
</dbReference>
<evidence type="ECO:0000256" key="7">
    <source>
        <dbReference type="RuleBase" id="RU000481"/>
    </source>
</evidence>
<dbReference type="Gene3D" id="3.40.640.10">
    <property type="entry name" value="Type I PLP-dependent aspartate aminotransferase-like (Major domain)"/>
    <property type="match status" value="1"/>
</dbReference>
<dbReference type="FunFam" id="3.40.640.10:FF:000066">
    <property type="entry name" value="Aspartate aminotransferase"/>
    <property type="match status" value="1"/>
</dbReference>
<protein>
    <recommendedName>
        <fullName evidence="7">Aminotransferase</fullName>
        <ecNumber evidence="7">2.6.1.-</ecNumber>
    </recommendedName>
</protein>
<dbReference type="PATRIC" id="fig|362787.3.peg.84"/>
<keyword evidence="4 7" id="KW-0032">Aminotransferase</keyword>
<dbReference type="InterPro" id="IPR000796">
    <property type="entry name" value="Asp_trans"/>
</dbReference>
<name>A0A0C1K4X1_9BACT</name>
<evidence type="ECO:0000259" key="8">
    <source>
        <dbReference type="Pfam" id="PF00155"/>
    </source>
</evidence>